<keyword evidence="11 13" id="KW-0547">Nucleotide-binding</keyword>
<evidence type="ECO:0000256" key="6">
    <source>
        <dbReference type="ARBA" id="ARBA00022490"/>
    </source>
</evidence>
<dbReference type="GO" id="GO:0046872">
    <property type="term" value="F:metal ion binding"/>
    <property type="evidence" value="ECO:0007669"/>
    <property type="project" value="UniProtKB-KW"/>
</dbReference>
<dbReference type="InterPro" id="IPR029057">
    <property type="entry name" value="PRTase-like"/>
</dbReference>
<dbReference type="EC" id="2.4.2.8" evidence="5 13"/>
<comment type="similarity">
    <text evidence="4 13">Belongs to the purine/pyrimidine phosphoribosyltransferase family.</text>
</comment>
<dbReference type="UniPathway" id="UPA00591">
    <property type="reaction ID" value="UER00648"/>
</dbReference>
<dbReference type="GO" id="GO:0006177">
    <property type="term" value="P:GMP biosynthetic process"/>
    <property type="evidence" value="ECO:0007669"/>
    <property type="project" value="UniProtKB-ARBA"/>
</dbReference>
<comment type="subcellular location">
    <subcellularLocation>
        <location evidence="2 13">Cytoplasm</location>
    </subcellularLocation>
</comment>
<evidence type="ECO:0000256" key="2">
    <source>
        <dbReference type="ARBA" id="ARBA00004496"/>
    </source>
</evidence>
<comment type="pathway">
    <text evidence="3 13">Purine metabolism; IMP biosynthesis via salvage pathway; IMP from hypoxanthine: step 1/1.</text>
</comment>
<dbReference type="GO" id="GO:0005737">
    <property type="term" value="C:cytoplasm"/>
    <property type="evidence" value="ECO:0007669"/>
    <property type="project" value="UniProtKB-SubCell"/>
</dbReference>
<reference evidence="15" key="1">
    <citation type="journal article" date="2011" name="Plant Physiol.">
        <title>Comprehensive sequence analysis of 24,783 barley full-length cDNAs derived from 12 clone libraries.</title>
        <authorList>
            <person name="Matsumoto T."/>
            <person name="Tanaka T."/>
            <person name="Sakai H."/>
            <person name="Amano N."/>
            <person name="Kanamori H."/>
            <person name="Kurita K."/>
            <person name="Kikuta A."/>
            <person name="Kamiya K."/>
            <person name="Yamamoto M."/>
            <person name="Ikawa H."/>
            <person name="Fujii N."/>
            <person name="Hori K."/>
            <person name="Itoh T."/>
            <person name="Sato K."/>
        </authorList>
    </citation>
    <scope>NUCLEOTIDE SEQUENCE</scope>
    <source>
        <tissue evidence="15">Shoot and root</tissue>
    </source>
</reference>
<evidence type="ECO:0000256" key="9">
    <source>
        <dbReference type="ARBA" id="ARBA00022723"/>
    </source>
</evidence>
<evidence type="ECO:0000256" key="5">
    <source>
        <dbReference type="ARBA" id="ARBA00011895"/>
    </source>
</evidence>
<evidence type="ECO:0000256" key="10">
    <source>
        <dbReference type="ARBA" id="ARBA00022726"/>
    </source>
</evidence>
<accession>F2DZR0</accession>
<evidence type="ECO:0000256" key="8">
    <source>
        <dbReference type="ARBA" id="ARBA00022679"/>
    </source>
</evidence>
<evidence type="ECO:0000256" key="13">
    <source>
        <dbReference type="RuleBase" id="RU364099"/>
    </source>
</evidence>
<keyword evidence="7 13" id="KW-0328">Glycosyltransferase</keyword>
<dbReference type="PANTHER" id="PTHR43340">
    <property type="entry name" value="HYPOXANTHINE-GUANINE PHOSPHORIBOSYLTRANSFERASE"/>
    <property type="match status" value="1"/>
</dbReference>
<dbReference type="SUPFAM" id="SSF53271">
    <property type="entry name" value="PRTase-like"/>
    <property type="match status" value="1"/>
</dbReference>
<dbReference type="FunFam" id="3.40.50.2020:FF:000006">
    <property type="entry name" value="Hypoxanthine phosphoribosyltransferase"/>
    <property type="match status" value="1"/>
</dbReference>
<dbReference type="PANTHER" id="PTHR43340:SF1">
    <property type="entry name" value="HYPOXANTHINE PHOSPHORIBOSYLTRANSFERASE"/>
    <property type="match status" value="1"/>
</dbReference>
<evidence type="ECO:0000256" key="12">
    <source>
        <dbReference type="ARBA" id="ARBA00022842"/>
    </source>
</evidence>
<evidence type="ECO:0000256" key="4">
    <source>
        <dbReference type="ARBA" id="ARBA00008391"/>
    </source>
</evidence>
<dbReference type="EMBL" id="AK369381">
    <property type="protein sequence ID" value="BAK00582.1"/>
    <property type="molecule type" value="mRNA"/>
</dbReference>
<evidence type="ECO:0000256" key="11">
    <source>
        <dbReference type="ARBA" id="ARBA00022741"/>
    </source>
</evidence>
<dbReference type="Pfam" id="PF00156">
    <property type="entry name" value="Pribosyltran"/>
    <property type="match status" value="1"/>
</dbReference>
<evidence type="ECO:0000259" key="14">
    <source>
        <dbReference type="Pfam" id="PF00156"/>
    </source>
</evidence>
<dbReference type="NCBIfam" id="TIGR01203">
    <property type="entry name" value="HGPRTase"/>
    <property type="match status" value="1"/>
</dbReference>
<keyword evidence="9 13" id="KW-0479">Metal-binding</keyword>
<name>F2DZR0_HORVV</name>
<keyword evidence="6 13" id="KW-0963">Cytoplasm</keyword>
<evidence type="ECO:0000313" key="15">
    <source>
        <dbReference type="EMBL" id="BAK00582.1"/>
    </source>
</evidence>
<sequence>MHPDLEEVLFDEEQIKSIIQTLADRINHDYKDTECLMLVGILKGSFIFMSDLVRKLTVPVRLEFMSVSSYGSATTSSGVVRIDLDLKKPIDGKDVLIVEDIIDTGHTLKYLLESLGARKPKSLEVTTLLQKKEALKTDVTVKYVGVDIPLKFVIGYGLDYDERYRELPVIGVLRESVYKK</sequence>
<dbReference type="InterPro" id="IPR000836">
    <property type="entry name" value="PRTase_dom"/>
</dbReference>
<comment type="catalytic activity">
    <reaction evidence="13">
        <text>IMP + diphosphate = hypoxanthine + 5-phospho-alpha-D-ribose 1-diphosphate</text>
        <dbReference type="Rhea" id="RHEA:17973"/>
        <dbReference type="ChEBI" id="CHEBI:17368"/>
        <dbReference type="ChEBI" id="CHEBI:33019"/>
        <dbReference type="ChEBI" id="CHEBI:58017"/>
        <dbReference type="ChEBI" id="CHEBI:58053"/>
        <dbReference type="EC" id="2.4.2.8"/>
    </reaction>
</comment>
<protein>
    <recommendedName>
        <fullName evidence="5 13">Hypoxanthine phosphoribosyltransferase</fullName>
        <ecNumber evidence="5 13">2.4.2.8</ecNumber>
    </recommendedName>
</protein>
<dbReference type="InterPro" id="IPR050408">
    <property type="entry name" value="HGPRT"/>
</dbReference>
<evidence type="ECO:0000256" key="3">
    <source>
        <dbReference type="ARBA" id="ARBA00004669"/>
    </source>
</evidence>
<evidence type="ECO:0000256" key="1">
    <source>
        <dbReference type="ARBA" id="ARBA00001946"/>
    </source>
</evidence>
<feature type="domain" description="Phosphoribosyltransferase" evidence="14">
    <location>
        <begin position="11"/>
        <end position="160"/>
    </location>
</feature>
<dbReference type="GO" id="GO:0000166">
    <property type="term" value="F:nucleotide binding"/>
    <property type="evidence" value="ECO:0007669"/>
    <property type="project" value="UniProtKB-KW"/>
</dbReference>
<keyword evidence="8 13" id="KW-0808">Transferase</keyword>
<dbReference type="GO" id="GO:0006166">
    <property type="term" value="P:purine ribonucleoside salvage"/>
    <property type="evidence" value="ECO:0007669"/>
    <property type="project" value="UniProtKB-KW"/>
</dbReference>
<organism evidence="15">
    <name type="scientific">Hordeum vulgare subsp. vulgare</name>
    <name type="common">Domesticated barley</name>
    <dbReference type="NCBI Taxonomy" id="112509"/>
    <lineage>
        <taxon>Eukaryota</taxon>
        <taxon>Viridiplantae</taxon>
        <taxon>Streptophyta</taxon>
        <taxon>Embryophyta</taxon>
        <taxon>Tracheophyta</taxon>
        <taxon>Spermatophyta</taxon>
        <taxon>Magnoliopsida</taxon>
        <taxon>Liliopsida</taxon>
        <taxon>Poales</taxon>
        <taxon>Poaceae</taxon>
        <taxon>BOP clade</taxon>
        <taxon>Pooideae</taxon>
        <taxon>Triticodae</taxon>
        <taxon>Triticeae</taxon>
        <taxon>Hordeinae</taxon>
        <taxon>Hordeum</taxon>
    </lineage>
</organism>
<dbReference type="Gene3D" id="3.40.50.2020">
    <property type="match status" value="1"/>
</dbReference>
<dbReference type="GO" id="GO:0004422">
    <property type="term" value="F:hypoxanthine phosphoribosyltransferase activity"/>
    <property type="evidence" value="ECO:0007669"/>
    <property type="project" value="InterPro"/>
</dbReference>
<dbReference type="CDD" id="cd06223">
    <property type="entry name" value="PRTases_typeI"/>
    <property type="match status" value="1"/>
</dbReference>
<proteinExistence type="evidence at transcript level"/>
<dbReference type="GO" id="GO:0032264">
    <property type="term" value="P:IMP salvage"/>
    <property type="evidence" value="ECO:0007669"/>
    <property type="project" value="UniProtKB-UniPathway"/>
</dbReference>
<dbReference type="InterPro" id="IPR005904">
    <property type="entry name" value="Hxn_phspho_trans"/>
</dbReference>
<keyword evidence="10 13" id="KW-0660">Purine salvage</keyword>
<evidence type="ECO:0000256" key="7">
    <source>
        <dbReference type="ARBA" id="ARBA00022676"/>
    </source>
</evidence>
<keyword evidence="12 13" id="KW-0460">Magnesium</keyword>
<comment type="cofactor">
    <cofactor evidence="1 13">
        <name>Mg(2+)</name>
        <dbReference type="ChEBI" id="CHEBI:18420"/>
    </cofactor>
</comment>
<dbReference type="AlphaFoldDB" id="F2DZR0"/>